<reference evidence="8 9" key="1">
    <citation type="submission" date="2015-02" db="EMBL/GenBank/DDBJ databases">
        <authorList>
            <person name="Ju K.-S."/>
            <person name="Doroghazi J.R."/>
            <person name="Metcalf W."/>
        </authorList>
    </citation>
    <scope>NUCLEOTIDE SEQUENCE [LARGE SCALE GENOMIC DNA]</scope>
    <source>
        <strain evidence="8 9">NRRL B-16140</strain>
    </source>
</reference>
<comment type="similarity">
    <text evidence="1">Belongs to the glycosyl hydrolase 29 family.</text>
</comment>
<feature type="signal peptide" evidence="6">
    <location>
        <begin position="1"/>
        <end position="24"/>
    </location>
</feature>
<dbReference type="PROSITE" id="PS51318">
    <property type="entry name" value="TAT"/>
    <property type="match status" value="1"/>
</dbReference>
<dbReference type="Gene3D" id="3.20.20.80">
    <property type="entry name" value="Glycosidases"/>
    <property type="match status" value="1"/>
</dbReference>
<evidence type="ECO:0000256" key="1">
    <source>
        <dbReference type="ARBA" id="ARBA00007951"/>
    </source>
</evidence>
<dbReference type="GO" id="GO:0005764">
    <property type="term" value="C:lysosome"/>
    <property type="evidence" value="ECO:0007669"/>
    <property type="project" value="TreeGrafter"/>
</dbReference>
<evidence type="ECO:0000256" key="6">
    <source>
        <dbReference type="SAM" id="SignalP"/>
    </source>
</evidence>
<dbReference type="GO" id="GO:0006004">
    <property type="term" value="P:fucose metabolic process"/>
    <property type="evidence" value="ECO:0007669"/>
    <property type="project" value="TreeGrafter"/>
</dbReference>
<keyword evidence="3 6" id="KW-0732">Signal</keyword>
<evidence type="ECO:0000313" key="8">
    <source>
        <dbReference type="EMBL" id="KJK42902.1"/>
    </source>
</evidence>
<dbReference type="InterPro" id="IPR057739">
    <property type="entry name" value="Glyco_hydro_29_N"/>
</dbReference>
<dbReference type="PANTHER" id="PTHR10030">
    <property type="entry name" value="ALPHA-L-FUCOSIDASE"/>
    <property type="match status" value="1"/>
</dbReference>
<dbReference type="InterPro" id="IPR006311">
    <property type="entry name" value="TAT_signal"/>
</dbReference>
<gene>
    <name evidence="8" type="ORF">UK23_35285</name>
</gene>
<keyword evidence="5" id="KW-0326">Glycosidase</keyword>
<feature type="non-terminal residue" evidence="8">
    <location>
        <position position="179"/>
    </location>
</feature>
<sequence length="179" mass="19899">MSRRTFGALAAAGLAATVLPEALAGPAAASSRREPYEPAWPSVDRHLAAPEWFQDAKFGVYWHWGAFTTPEFGSEWYGRDMYRPGSREYDHHKATYGEPAVWGYDRFIDGGTDLAGNHVQFAPKPASRGGQFDPREWVRIIKASGAKFAGPVAEHHDGYSMWDSEVNEWNSVAKGPRLD</sequence>
<evidence type="ECO:0000259" key="7">
    <source>
        <dbReference type="Pfam" id="PF01120"/>
    </source>
</evidence>
<dbReference type="InterPro" id="IPR000933">
    <property type="entry name" value="Glyco_hydro_29"/>
</dbReference>
<dbReference type="Proteomes" id="UP000033393">
    <property type="component" value="Unassembled WGS sequence"/>
</dbReference>
<dbReference type="GO" id="GO:0004560">
    <property type="term" value="F:alpha-L-fucosidase activity"/>
    <property type="evidence" value="ECO:0007669"/>
    <property type="project" value="InterPro"/>
</dbReference>
<dbReference type="EMBL" id="JYJG01000322">
    <property type="protein sequence ID" value="KJK42902.1"/>
    <property type="molecule type" value="Genomic_DNA"/>
</dbReference>
<dbReference type="EC" id="3.2.1.51" evidence="2"/>
<evidence type="ECO:0000256" key="3">
    <source>
        <dbReference type="ARBA" id="ARBA00022729"/>
    </source>
</evidence>
<feature type="domain" description="Glycoside hydrolase family 29 N-terminal" evidence="7">
    <location>
        <begin position="29"/>
        <end position="179"/>
    </location>
</feature>
<comment type="caution">
    <text evidence="8">The sequence shown here is derived from an EMBL/GenBank/DDBJ whole genome shotgun (WGS) entry which is preliminary data.</text>
</comment>
<keyword evidence="9" id="KW-1185">Reference proteome</keyword>
<feature type="chain" id="PRO_5002441423" description="alpha-L-fucosidase" evidence="6">
    <location>
        <begin position="25"/>
        <end position="179"/>
    </location>
</feature>
<evidence type="ECO:0000256" key="2">
    <source>
        <dbReference type="ARBA" id="ARBA00012662"/>
    </source>
</evidence>
<accession>A0A0F0GLS4</accession>
<protein>
    <recommendedName>
        <fullName evidence="2">alpha-L-fucosidase</fullName>
        <ecNumber evidence="2">3.2.1.51</ecNumber>
    </recommendedName>
</protein>
<dbReference type="SUPFAM" id="SSF51445">
    <property type="entry name" value="(Trans)glycosidases"/>
    <property type="match status" value="1"/>
</dbReference>
<dbReference type="AlphaFoldDB" id="A0A0F0GLS4"/>
<dbReference type="InterPro" id="IPR017853">
    <property type="entry name" value="GH"/>
</dbReference>
<dbReference type="GO" id="GO:0016139">
    <property type="term" value="P:glycoside catabolic process"/>
    <property type="evidence" value="ECO:0007669"/>
    <property type="project" value="TreeGrafter"/>
</dbReference>
<dbReference type="Pfam" id="PF01120">
    <property type="entry name" value="Alpha_L_fucos"/>
    <property type="match status" value="1"/>
</dbReference>
<evidence type="ECO:0000256" key="4">
    <source>
        <dbReference type="ARBA" id="ARBA00022801"/>
    </source>
</evidence>
<evidence type="ECO:0000313" key="9">
    <source>
        <dbReference type="Proteomes" id="UP000033393"/>
    </source>
</evidence>
<proteinExistence type="inferred from homology"/>
<organism evidence="8 9">
    <name type="scientific">Lentzea aerocolonigenes</name>
    <name type="common">Lechevalieria aerocolonigenes</name>
    <name type="synonym">Saccharothrix aerocolonigenes</name>
    <dbReference type="NCBI Taxonomy" id="68170"/>
    <lineage>
        <taxon>Bacteria</taxon>
        <taxon>Bacillati</taxon>
        <taxon>Actinomycetota</taxon>
        <taxon>Actinomycetes</taxon>
        <taxon>Pseudonocardiales</taxon>
        <taxon>Pseudonocardiaceae</taxon>
        <taxon>Lentzea</taxon>
    </lineage>
</organism>
<dbReference type="SMART" id="SM00812">
    <property type="entry name" value="Alpha_L_fucos"/>
    <property type="match status" value="1"/>
</dbReference>
<name>A0A0F0GLS4_LENAE</name>
<keyword evidence="4" id="KW-0378">Hydrolase</keyword>
<evidence type="ECO:0000256" key="5">
    <source>
        <dbReference type="ARBA" id="ARBA00023295"/>
    </source>
</evidence>
<dbReference type="PANTHER" id="PTHR10030:SF37">
    <property type="entry name" value="ALPHA-L-FUCOSIDASE-RELATED"/>
    <property type="match status" value="1"/>
</dbReference>